<sequence>MQRLTTPGVLLLGRCFLVFSCFILLFTSVFRFASKFGIIIPKWLFFILLGCSIPFIFFIRIKLGEISARRAAASMGARLVPCVQGKRVGNIDVMLKLFEYFKTGYPGDGVDDFISTLGNTFNTRMLFEDDIMTVEPKHIKIILATDFDNYIKGDTFKATMFSVLGSGIFNSDGGMWKFHRSMTRPFFNHDRISHFNIFDRHADEAITQMKLRLRGGFAVDVQDLFFRFTLDSATEFLFGYCVDTISAGLPYPHDVIPPEAPTGKAKTAEDFAYAFAQVQYALSSRLTKGQMWPLFELFGDKTEKHMKVVNAFIQPIMEEAIEKRRLASQSLEEPLKGASDDDTLIDHLVRLTTDPVVLQDEVLNILTAARDTTASTLTFAIYFLATHPHILTRLREEILTKVGRTNRPTYDDIREMKYLRAFINETLRLFPVLPFNVRESVNATTWPSPNPDEKPFYIPAKTNVTYSVFLMHRRKDLWGPDAEEFDPDRFLDERLQKYLTPNPFIFLPFNAGPRICLGQQFAYNEISFLLIRILQNFSSMTLAPEAQAPDTRPPKSWASAKGRKAIEEVCPRVYLLMYAHGGLWVKMTEAENDVDAAQL</sequence>
<dbReference type="Proteomes" id="UP000790709">
    <property type="component" value="Unassembled WGS sequence"/>
</dbReference>
<evidence type="ECO:0000313" key="2">
    <source>
        <dbReference type="Proteomes" id="UP000790709"/>
    </source>
</evidence>
<accession>A0ACB8BWM4</accession>
<protein>
    <submittedName>
        <fullName evidence="1">Cytochrome P450</fullName>
    </submittedName>
</protein>
<organism evidence="1 2">
    <name type="scientific">Leucogyrophana mollusca</name>
    <dbReference type="NCBI Taxonomy" id="85980"/>
    <lineage>
        <taxon>Eukaryota</taxon>
        <taxon>Fungi</taxon>
        <taxon>Dikarya</taxon>
        <taxon>Basidiomycota</taxon>
        <taxon>Agaricomycotina</taxon>
        <taxon>Agaricomycetes</taxon>
        <taxon>Agaricomycetidae</taxon>
        <taxon>Boletales</taxon>
        <taxon>Boletales incertae sedis</taxon>
        <taxon>Leucogyrophana</taxon>
    </lineage>
</organism>
<dbReference type="EMBL" id="MU266346">
    <property type="protein sequence ID" value="KAH7929018.1"/>
    <property type="molecule type" value="Genomic_DNA"/>
</dbReference>
<comment type="caution">
    <text evidence="1">The sequence shown here is derived from an EMBL/GenBank/DDBJ whole genome shotgun (WGS) entry which is preliminary data.</text>
</comment>
<proteinExistence type="predicted"/>
<gene>
    <name evidence="1" type="ORF">BV22DRAFT_1003715</name>
</gene>
<reference evidence="1" key="1">
    <citation type="journal article" date="2021" name="New Phytol.">
        <title>Evolutionary innovations through gain and loss of genes in the ectomycorrhizal Boletales.</title>
        <authorList>
            <person name="Wu G."/>
            <person name="Miyauchi S."/>
            <person name="Morin E."/>
            <person name="Kuo A."/>
            <person name="Drula E."/>
            <person name="Varga T."/>
            <person name="Kohler A."/>
            <person name="Feng B."/>
            <person name="Cao Y."/>
            <person name="Lipzen A."/>
            <person name="Daum C."/>
            <person name="Hundley H."/>
            <person name="Pangilinan J."/>
            <person name="Johnson J."/>
            <person name="Barry K."/>
            <person name="LaButti K."/>
            <person name="Ng V."/>
            <person name="Ahrendt S."/>
            <person name="Min B."/>
            <person name="Choi I.G."/>
            <person name="Park H."/>
            <person name="Plett J.M."/>
            <person name="Magnuson J."/>
            <person name="Spatafora J.W."/>
            <person name="Nagy L.G."/>
            <person name="Henrissat B."/>
            <person name="Grigoriev I.V."/>
            <person name="Yang Z.L."/>
            <person name="Xu J."/>
            <person name="Martin F.M."/>
        </authorList>
    </citation>
    <scope>NUCLEOTIDE SEQUENCE</scope>
    <source>
        <strain evidence="1">KUC20120723A-06</strain>
    </source>
</reference>
<evidence type="ECO:0000313" key="1">
    <source>
        <dbReference type="EMBL" id="KAH7929018.1"/>
    </source>
</evidence>
<keyword evidence="2" id="KW-1185">Reference proteome</keyword>
<name>A0ACB8BWM4_9AGAM</name>